<dbReference type="RefSeq" id="WP_035123602.1">
    <property type="nucleotide sequence ID" value="NZ_JRHH01000001.1"/>
</dbReference>
<dbReference type="STRING" id="1453498.LG45_01245"/>
<dbReference type="InterPro" id="IPR025272">
    <property type="entry name" value="SocA_Panacea"/>
</dbReference>
<keyword evidence="3" id="KW-1185">Reference proteome</keyword>
<gene>
    <name evidence="2" type="ORF">LG45_01245</name>
</gene>
<evidence type="ECO:0000313" key="3">
    <source>
        <dbReference type="Proteomes" id="UP000029554"/>
    </source>
</evidence>
<reference evidence="2 3" key="1">
    <citation type="submission" date="2014-09" db="EMBL/GenBank/DDBJ databases">
        <title>Whole Genome Shotgun of Flavobacterium aquatile LMG 4008.</title>
        <authorList>
            <person name="Gale A.N."/>
            <person name="Pipes S.E."/>
            <person name="Newman J.D."/>
        </authorList>
    </citation>
    <scope>NUCLEOTIDE SEQUENCE [LARGE SCALE GENOMIC DNA]</scope>
    <source>
        <strain evidence="2 3">LMG 4008</strain>
    </source>
</reference>
<accession>A0A095SXJ6</accession>
<feature type="domain" description="Antitoxin SocA-like Panacea" evidence="1">
    <location>
        <begin position="34"/>
        <end position="141"/>
    </location>
</feature>
<sequence>MTINNKYYHEQIDKLGNALVYLIEQMGSLPKTSLLKLVYIIEEKSIEKRSMPFFNLDFEVWKFGPVCQNLYVEFTEEPTILKDYIKKRNTRSGFVFDKVNHFNDDEFSDSDIALMNEIINEFSGANCGDLVEYTHRENSLWYNAAKENGVLELLLSEELPTTNIKIDFTELIKNDSSKLDFYNEHKEFLSFVSSLKH</sequence>
<evidence type="ECO:0000313" key="2">
    <source>
        <dbReference type="EMBL" id="KGD69426.1"/>
    </source>
</evidence>
<dbReference type="EMBL" id="JRHH01000001">
    <property type="protein sequence ID" value="KGD69426.1"/>
    <property type="molecule type" value="Genomic_DNA"/>
</dbReference>
<organism evidence="2 3">
    <name type="scientific">Flavobacterium aquatile LMG 4008 = ATCC 11947</name>
    <dbReference type="NCBI Taxonomy" id="1453498"/>
    <lineage>
        <taxon>Bacteria</taxon>
        <taxon>Pseudomonadati</taxon>
        <taxon>Bacteroidota</taxon>
        <taxon>Flavobacteriia</taxon>
        <taxon>Flavobacteriales</taxon>
        <taxon>Flavobacteriaceae</taxon>
        <taxon>Flavobacterium</taxon>
    </lineage>
</organism>
<proteinExistence type="predicted"/>
<name>A0A095SXJ6_9FLAO</name>
<protein>
    <recommendedName>
        <fullName evidence="1">Antitoxin SocA-like Panacea domain-containing protein</fullName>
    </recommendedName>
</protein>
<comment type="caution">
    <text evidence="2">The sequence shown here is derived from an EMBL/GenBank/DDBJ whole genome shotgun (WGS) entry which is preliminary data.</text>
</comment>
<dbReference type="Pfam" id="PF13274">
    <property type="entry name" value="SocA_Panacea"/>
    <property type="match status" value="1"/>
</dbReference>
<dbReference type="AlphaFoldDB" id="A0A095SXJ6"/>
<dbReference type="Proteomes" id="UP000029554">
    <property type="component" value="Unassembled WGS sequence"/>
</dbReference>
<dbReference type="OrthoDB" id="9799173at2"/>
<dbReference type="eggNOG" id="COG3600">
    <property type="taxonomic scope" value="Bacteria"/>
</dbReference>
<evidence type="ECO:0000259" key="1">
    <source>
        <dbReference type="Pfam" id="PF13274"/>
    </source>
</evidence>